<keyword evidence="8 9" id="KW-0413">Isomerase</keyword>
<dbReference type="RefSeq" id="WP_114795466.1">
    <property type="nucleotide sequence ID" value="NZ_QQZY01000002.1"/>
</dbReference>
<feature type="binding site" evidence="9 13">
    <location>
        <position position="15"/>
    </location>
    <ligand>
        <name>Mn(2+)</name>
        <dbReference type="ChEBI" id="CHEBI:29035"/>
        <label>2</label>
    </ligand>
</feature>
<evidence type="ECO:0000313" key="17">
    <source>
        <dbReference type="Proteomes" id="UP000254134"/>
    </source>
</evidence>
<evidence type="ECO:0000259" key="15">
    <source>
        <dbReference type="Pfam" id="PF06415"/>
    </source>
</evidence>
<evidence type="ECO:0000256" key="10">
    <source>
        <dbReference type="NCBIfam" id="TIGR01307"/>
    </source>
</evidence>
<dbReference type="SUPFAM" id="SSF53649">
    <property type="entry name" value="Alkaline phosphatase-like"/>
    <property type="match status" value="1"/>
</dbReference>
<feature type="domain" description="Metalloenzyme" evidence="14">
    <location>
        <begin position="9"/>
        <end position="478"/>
    </location>
</feature>
<feature type="binding site" evidence="9 12">
    <location>
        <position position="182"/>
    </location>
    <ligand>
        <name>substrate</name>
    </ligand>
</feature>
<dbReference type="PANTHER" id="PTHR31637:SF0">
    <property type="entry name" value="2,3-BISPHOSPHOGLYCERATE-INDEPENDENT PHOSPHOGLYCERATE MUTASE"/>
    <property type="match status" value="1"/>
</dbReference>
<evidence type="ECO:0000259" key="14">
    <source>
        <dbReference type="Pfam" id="PF01676"/>
    </source>
</evidence>
<dbReference type="GO" id="GO:0006007">
    <property type="term" value="P:glucose catabolic process"/>
    <property type="evidence" value="ECO:0007669"/>
    <property type="project" value="InterPro"/>
</dbReference>
<evidence type="ECO:0000256" key="3">
    <source>
        <dbReference type="ARBA" id="ARBA00004798"/>
    </source>
</evidence>
<dbReference type="Proteomes" id="UP000254134">
    <property type="component" value="Unassembled WGS sequence"/>
</dbReference>
<evidence type="ECO:0000256" key="2">
    <source>
        <dbReference type="ARBA" id="ARBA00002315"/>
    </source>
</evidence>
<dbReference type="GO" id="GO:0005829">
    <property type="term" value="C:cytosol"/>
    <property type="evidence" value="ECO:0007669"/>
    <property type="project" value="TreeGrafter"/>
</dbReference>
<dbReference type="Pfam" id="PF06415">
    <property type="entry name" value="iPGM_N"/>
    <property type="match status" value="1"/>
</dbReference>
<feature type="binding site" evidence="9 13">
    <location>
        <position position="424"/>
    </location>
    <ligand>
        <name>Mn(2+)</name>
        <dbReference type="ChEBI" id="CHEBI:29035"/>
        <label>2</label>
    </ligand>
</feature>
<dbReference type="InterPro" id="IPR036646">
    <property type="entry name" value="PGAM_B_sf"/>
</dbReference>
<feature type="binding site" evidence="9 13">
    <location>
        <position position="383"/>
    </location>
    <ligand>
        <name>Mn(2+)</name>
        <dbReference type="ChEBI" id="CHEBI:29035"/>
        <label>1</label>
    </ligand>
</feature>
<dbReference type="InterPro" id="IPR005995">
    <property type="entry name" value="Pgm_bpd_ind"/>
</dbReference>
<feature type="binding site" evidence="9 12">
    <location>
        <begin position="157"/>
        <end position="158"/>
    </location>
    <ligand>
        <name>substrate</name>
    </ligand>
</feature>
<evidence type="ECO:0000256" key="8">
    <source>
        <dbReference type="ARBA" id="ARBA00023235"/>
    </source>
</evidence>
<keyword evidence="6 9" id="KW-0324">Glycolysis</keyword>
<dbReference type="UniPathway" id="UPA00109">
    <property type="reaction ID" value="UER00186"/>
</dbReference>
<dbReference type="PIRSF" id="PIRSF001492">
    <property type="entry name" value="IPGAM"/>
    <property type="match status" value="1"/>
</dbReference>
<feature type="active site" description="Phosphoserine intermediate" evidence="9 11">
    <location>
        <position position="65"/>
    </location>
</feature>
<keyword evidence="17" id="KW-1185">Reference proteome</keyword>
<dbReference type="FunFam" id="3.40.1450.10:FF:000002">
    <property type="entry name" value="2,3-bisphosphoglycerate-independent phosphoglycerate mutase"/>
    <property type="match status" value="1"/>
</dbReference>
<evidence type="ECO:0000256" key="12">
    <source>
        <dbReference type="PIRSR" id="PIRSR001492-2"/>
    </source>
</evidence>
<reference evidence="17" key="2">
    <citation type="journal article" date="2019" name="MicrobiologyOpen">
        <title>High-quality draft genome sequence of Gaiella occulta isolated from a 150 meter deep mineral water borehole and comparison with the genome sequences of other deep-branching lineages of the phylum Actinobacteria.</title>
        <authorList>
            <person name="Severino R."/>
            <person name="Froufe H.J.C."/>
            <person name="Barroso C."/>
            <person name="Albuquerque L."/>
            <person name="Lobo-da-Cunha A."/>
            <person name="da Costa M.S."/>
            <person name="Egas C."/>
        </authorList>
    </citation>
    <scope>NUCLEOTIDE SEQUENCE [LARGE SCALE GENOMIC DNA]</scope>
    <source>
        <strain evidence="17">F2-233</strain>
    </source>
</reference>
<gene>
    <name evidence="9" type="primary">gpmI</name>
    <name evidence="16" type="ORF">Gocc_1041</name>
</gene>
<comment type="pathway">
    <text evidence="3 9">Carbohydrate degradation; glycolysis; pyruvate from D-glyceraldehyde 3-phosphate: step 3/5.</text>
</comment>
<protein>
    <recommendedName>
        <fullName evidence="9 10">2,3-bisphosphoglycerate-independent phosphoglycerate mutase</fullName>
        <shortName evidence="9">BPG-independent PGAM</shortName>
        <shortName evidence="9">Phosphoglyceromutase</shortName>
        <shortName evidence="9">iPGM</shortName>
        <ecNumber evidence="9 10">5.4.2.12</ecNumber>
    </recommendedName>
</protein>
<proteinExistence type="inferred from homology"/>
<dbReference type="EMBL" id="QQZY01000002">
    <property type="protein sequence ID" value="RDI75243.1"/>
    <property type="molecule type" value="Genomic_DNA"/>
</dbReference>
<accession>A0A7M2Z0E6</accession>
<comment type="similarity">
    <text evidence="4 9">Belongs to the BPG-independent phosphoglycerate mutase family.</text>
</comment>
<sequence>MPDRRVPLVTLVILDGWGIAPPGPGNAVELADTPVFDDLWRRFPHTRLAASGAAVGLPDGQMGNSEVGHLTIGSGRILFQDLMRVNVAVRDGSLFANDALVSAFRRARERGGSVHLLGLVSTGGVHSHIDHLRALLELARRQGMEERTWIHAFSDGRDVSPRAAAVDLATLPAERIATVVGRYYAMDRDERWERTERALRAILDGEGEHAADPVDAVRTSYRRGITDEFVEPVVLDGRPRLDPEHDTAIVFNFRPDRGRQLSLRLLERGVDLTTMTRYAEAIATPVAFAEQDVRDTLAQTLSAHGLRQLHAAETEKYAHVTYFFNGGVEEAWEGETRVLVPSPRDVPSYDRKPEMSAAAVADEVVVRIGGGIAFCVVNFANPDMVGHTGVIPAVVAAVEAADAALGRVVEATRAAGGVCLVSADHGNAEQMLEADGVSPHTAHTTNPVPLLLTLDGAALRGDGELSDLAPTVLELLGVPVPEAMTGSSLVARRDTEHR</sequence>
<feature type="binding site" evidence="9 13">
    <location>
        <position position="425"/>
    </location>
    <ligand>
        <name>Mn(2+)</name>
        <dbReference type="ChEBI" id="CHEBI:29035"/>
        <label>2</label>
    </ligand>
</feature>
<dbReference type="AlphaFoldDB" id="A0A7M2Z0E6"/>
<evidence type="ECO:0000256" key="5">
    <source>
        <dbReference type="ARBA" id="ARBA00022723"/>
    </source>
</evidence>
<feature type="binding site" evidence="9 13">
    <location>
        <position position="65"/>
    </location>
    <ligand>
        <name>Mn(2+)</name>
        <dbReference type="ChEBI" id="CHEBI:29035"/>
        <label>2</label>
    </ligand>
</feature>
<dbReference type="CDD" id="cd16010">
    <property type="entry name" value="iPGM"/>
    <property type="match status" value="1"/>
</dbReference>
<evidence type="ECO:0000256" key="9">
    <source>
        <dbReference type="HAMAP-Rule" id="MF_01038"/>
    </source>
</evidence>
<evidence type="ECO:0000256" key="11">
    <source>
        <dbReference type="PIRSR" id="PIRSR001492-1"/>
    </source>
</evidence>
<evidence type="ECO:0000256" key="6">
    <source>
        <dbReference type="ARBA" id="ARBA00023152"/>
    </source>
</evidence>
<dbReference type="PANTHER" id="PTHR31637">
    <property type="entry name" value="2,3-BISPHOSPHOGLYCERATE-INDEPENDENT PHOSPHOGLYCERATE MUTASE"/>
    <property type="match status" value="1"/>
</dbReference>
<dbReference type="HAMAP" id="MF_01038">
    <property type="entry name" value="GpmI"/>
    <property type="match status" value="1"/>
</dbReference>
<keyword evidence="7 9" id="KW-0464">Manganese</keyword>
<dbReference type="InterPro" id="IPR017850">
    <property type="entry name" value="Alkaline_phosphatase_core_sf"/>
</dbReference>
<feature type="binding site" evidence="9 13">
    <location>
        <position position="443"/>
    </location>
    <ligand>
        <name>Mn(2+)</name>
        <dbReference type="ChEBI" id="CHEBI:29035"/>
        <label>1</label>
    </ligand>
</feature>
<dbReference type="InterPro" id="IPR006124">
    <property type="entry name" value="Metalloenzyme"/>
</dbReference>
<feature type="binding site" evidence="9 12">
    <location>
        <position position="126"/>
    </location>
    <ligand>
        <name>substrate</name>
    </ligand>
</feature>
<name>A0A7M2Z0E6_9ACTN</name>
<dbReference type="OrthoDB" id="9800863at2"/>
<dbReference type="Gene3D" id="3.40.1450.10">
    <property type="entry name" value="BPG-independent phosphoglycerate mutase, domain B"/>
    <property type="match status" value="1"/>
</dbReference>
<feature type="binding site" evidence="9 13">
    <location>
        <position position="387"/>
    </location>
    <ligand>
        <name>Mn(2+)</name>
        <dbReference type="ChEBI" id="CHEBI:29035"/>
        <label>1</label>
    </ligand>
</feature>
<evidence type="ECO:0000256" key="7">
    <source>
        <dbReference type="ARBA" id="ARBA00023211"/>
    </source>
</evidence>
<comment type="function">
    <text evidence="2 9">Catalyzes the interconversion of 2-phosphoglycerate and 3-phosphoglycerate.</text>
</comment>
<reference evidence="16 17" key="1">
    <citation type="submission" date="2018-07" db="EMBL/GenBank/DDBJ databases">
        <title>High-quality-draft genome sequence of Gaiella occulta.</title>
        <authorList>
            <person name="Severino R."/>
            <person name="Froufe H.J.C."/>
            <person name="Rainey F.A."/>
            <person name="Barroso C."/>
            <person name="Albuquerque L."/>
            <person name="Lobo-Da-Cunha A."/>
            <person name="Da Costa M.S."/>
            <person name="Egas C."/>
        </authorList>
    </citation>
    <scope>NUCLEOTIDE SEQUENCE [LARGE SCALE GENOMIC DNA]</scope>
    <source>
        <strain evidence="16 17">F2-233</strain>
    </source>
</reference>
<comment type="subunit">
    <text evidence="9">Monomer.</text>
</comment>
<organism evidence="16 17">
    <name type="scientific">Gaiella occulta</name>
    <dbReference type="NCBI Taxonomy" id="1002870"/>
    <lineage>
        <taxon>Bacteria</taxon>
        <taxon>Bacillati</taxon>
        <taxon>Actinomycetota</taxon>
        <taxon>Thermoleophilia</taxon>
        <taxon>Gaiellales</taxon>
        <taxon>Gaiellaceae</taxon>
        <taxon>Gaiella</taxon>
    </lineage>
</organism>
<evidence type="ECO:0000313" key="16">
    <source>
        <dbReference type="EMBL" id="RDI75243.1"/>
    </source>
</evidence>
<feature type="domain" description="BPG-independent PGAM N-terminal" evidence="15">
    <location>
        <begin position="85"/>
        <end position="273"/>
    </location>
</feature>
<dbReference type="SUPFAM" id="SSF64158">
    <property type="entry name" value="2,3-Bisphosphoglycerate-independent phosphoglycerate mutase, substrate-binding domain"/>
    <property type="match status" value="1"/>
</dbReference>
<dbReference type="GO" id="GO:0030145">
    <property type="term" value="F:manganese ion binding"/>
    <property type="evidence" value="ECO:0007669"/>
    <property type="project" value="UniProtKB-UniRule"/>
</dbReference>
<evidence type="ECO:0000256" key="1">
    <source>
        <dbReference type="ARBA" id="ARBA00000370"/>
    </source>
</evidence>
<feature type="binding site" evidence="9 12">
    <location>
        <position position="188"/>
    </location>
    <ligand>
        <name>substrate</name>
    </ligand>
</feature>
<feature type="binding site" evidence="9 12">
    <location>
        <begin position="254"/>
        <end position="257"/>
    </location>
    <ligand>
        <name>substrate</name>
    </ligand>
</feature>
<dbReference type="Pfam" id="PF01676">
    <property type="entry name" value="Metalloenzyme"/>
    <property type="match status" value="1"/>
</dbReference>
<comment type="catalytic activity">
    <reaction evidence="1 9">
        <text>(2R)-2-phosphoglycerate = (2R)-3-phosphoglycerate</text>
        <dbReference type="Rhea" id="RHEA:15901"/>
        <dbReference type="ChEBI" id="CHEBI:58272"/>
        <dbReference type="ChEBI" id="CHEBI:58289"/>
        <dbReference type="EC" id="5.4.2.12"/>
    </reaction>
</comment>
<comment type="cofactor">
    <cofactor evidence="9">
        <name>Mn(2+)</name>
        <dbReference type="ChEBI" id="CHEBI:29035"/>
    </cofactor>
    <text evidence="9">Binds 2 manganese ions per subunit.</text>
</comment>
<dbReference type="InterPro" id="IPR011258">
    <property type="entry name" value="BPG-indep_PGM_N"/>
</dbReference>
<dbReference type="Gene3D" id="3.40.720.10">
    <property type="entry name" value="Alkaline Phosphatase, subunit A"/>
    <property type="match status" value="1"/>
</dbReference>
<evidence type="ECO:0000256" key="4">
    <source>
        <dbReference type="ARBA" id="ARBA00008819"/>
    </source>
</evidence>
<comment type="caution">
    <text evidence="16">The sequence shown here is derived from an EMBL/GenBank/DDBJ whole genome shotgun (WGS) entry which is preliminary data.</text>
</comment>
<dbReference type="GO" id="GO:0006096">
    <property type="term" value="P:glycolytic process"/>
    <property type="evidence" value="ECO:0007669"/>
    <property type="project" value="UniProtKB-UniRule"/>
</dbReference>
<feature type="binding site" evidence="9 12">
    <location>
        <position position="316"/>
    </location>
    <ligand>
        <name>substrate</name>
    </ligand>
</feature>
<evidence type="ECO:0000256" key="13">
    <source>
        <dbReference type="PIRSR" id="PIRSR001492-3"/>
    </source>
</evidence>
<dbReference type="GO" id="GO:0004619">
    <property type="term" value="F:phosphoglycerate mutase activity"/>
    <property type="evidence" value="ECO:0007669"/>
    <property type="project" value="UniProtKB-UniRule"/>
</dbReference>
<dbReference type="EC" id="5.4.2.12" evidence="9 10"/>
<keyword evidence="5 9" id="KW-0479">Metal-binding</keyword>
<dbReference type="NCBIfam" id="TIGR01307">
    <property type="entry name" value="pgm_bpd_ind"/>
    <property type="match status" value="1"/>
</dbReference>